<dbReference type="EMBL" id="NPEX01000179">
    <property type="protein sequence ID" value="RAI41689.1"/>
    <property type="molecule type" value="Genomic_DNA"/>
</dbReference>
<dbReference type="AlphaFoldDB" id="A0A327KS59"/>
<dbReference type="GO" id="GO:0003700">
    <property type="term" value="F:DNA-binding transcription factor activity"/>
    <property type="evidence" value="ECO:0007669"/>
    <property type="project" value="InterPro"/>
</dbReference>
<sequence length="148" mass="16181">MKAKIATLKPRTGGYCLDEQVGFLLRQVNQRHSSIFAEKIGCDLTSMQWAVLSKLQEIGATSQNQLGRATAMDVATVKGVVDRLTGRGFCHIAADPDDARRRLVDLTPKGRALVDAHVDQAYAISDETLAPLTAAERKVFMSLLAKLR</sequence>
<dbReference type="PRINTS" id="PR00598">
    <property type="entry name" value="HTHMARR"/>
</dbReference>
<dbReference type="PANTHER" id="PTHR33164:SF95">
    <property type="entry name" value="TRANSCRIPTIONAL REGULATOR"/>
    <property type="match status" value="1"/>
</dbReference>
<dbReference type="Pfam" id="PF01047">
    <property type="entry name" value="MarR"/>
    <property type="match status" value="1"/>
</dbReference>
<comment type="caution">
    <text evidence="2">The sequence shown here is derived from an EMBL/GenBank/DDBJ whole genome shotgun (WGS) entry which is preliminary data.</text>
</comment>
<dbReference type="Gene3D" id="1.10.10.10">
    <property type="entry name" value="Winged helix-like DNA-binding domain superfamily/Winged helix DNA-binding domain"/>
    <property type="match status" value="1"/>
</dbReference>
<dbReference type="PANTHER" id="PTHR33164">
    <property type="entry name" value="TRANSCRIPTIONAL REGULATOR, MARR FAMILY"/>
    <property type="match status" value="1"/>
</dbReference>
<dbReference type="InterPro" id="IPR000835">
    <property type="entry name" value="HTH_MarR-typ"/>
</dbReference>
<dbReference type="RefSeq" id="WP_111420976.1">
    <property type="nucleotide sequence ID" value="NZ_NPEX01000179.1"/>
</dbReference>
<evidence type="ECO:0000259" key="1">
    <source>
        <dbReference type="PROSITE" id="PS50995"/>
    </source>
</evidence>
<dbReference type="Proteomes" id="UP000249130">
    <property type="component" value="Unassembled WGS sequence"/>
</dbReference>
<evidence type="ECO:0000313" key="2">
    <source>
        <dbReference type="EMBL" id="RAI41689.1"/>
    </source>
</evidence>
<protein>
    <submittedName>
        <fullName evidence="2">MarR family transcriptional regulator</fullName>
    </submittedName>
</protein>
<keyword evidence="3" id="KW-1185">Reference proteome</keyword>
<organism evidence="2 3">
    <name type="scientific">Rhodoplanes roseus</name>
    <dbReference type="NCBI Taxonomy" id="29409"/>
    <lineage>
        <taxon>Bacteria</taxon>
        <taxon>Pseudomonadati</taxon>
        <taxon>Pseudomonadota</taxon>
        <taxon>Alphaproteobacteria</taxon>
        <taxon>Hyphomicrobiales</taxon>
        <taxon>Nitrobacteraceae</taxon>
        <taxon>Rhodoplanes</taxon>
    </lineage>
</organism>
<dbReference type="InterPro" id="IPR036388">
    <property type="entry name" value="WH-like_DNA-bd_sf"/>
</dbReference>
<proteinExistence type="predicted"/>
<dbReference type="OrthoDB" id="7949807at2"/>
<dbReference type="GO" id="GO:0006950">
    <property type="term" value="P:response to stress"/>
    <property type="evidence" value="ECO:0007669"/>
    <property type="project" value="TreeGrafter"/>
</dbReference>
<dbReference type="InterPro" id="IPR036390">
    <property type="entry name" value="WH_DNA-bd_sf"/>
</dbReference>
<dbReference type="SUPFAM" id="SSF46785">
    <property type="entry name" value="Winged helix' DNA-binding domain"/>
    <property type="match status" value="1"/>
</dbReference>
<accession>A0A327KS59</accession>
<evidence type="ECO:0000313" key="3">
    <source>
        <dbReference type="Proteomes" id="UP000249130"/>
    </source>
</evidence>
<dbReference type="SMART" id="SM00347">
    <property type="entry name" value="HTH_MARR"/>
    <property type="match status" value="1"/>
</dbReference>
<dbReference type="PROSITE" id="PS50995">
    <property type="entry name" value="HTH_MARR_2"/>
    <property type="match status" value="1"/>
</dbReference>
<gene>
    <name evidence="2" type="ORF">CH341_21110</name>
</gene>
<reference evidence="2 3" key="1">
    <citation type="submission" date="2017-07" db="EMBL/GenBank/DDBJ databases">
        <title>Draft Genome Sequences of Select Purple Nonsulfur Bacteria.</title>
        <authorList>
            <person name="Lasarre B."/>
            <person name="Mckinlay J.B."/>
        </authorList>
    </citation>
    <scope>NUCLEOTIDE SEQUENCE [LARGE SCALE GENOMIC DNA]</scope>
    <source>
        <strain evidence="2 3">DSM 5909</strain>
    </source>
</reference>
<name>A0A327KS59_9BRAD</name>
<dbReference type="InterPro" id="IPR039422">
    <property type="entry name" value="MarR/SlyA-like"/>
</dbReference>
<feature type="domain" description="HTH marR-type" evidence="1">
    <location>
        <begin position="18"/>
        <end position="148"/>
    </location>
</feature>